<feature type="region of interest" description="Disordered" evidence="1">
    <location>
        <begin position="1"/>
        <end position="21"/>
    </location>
</feature>
<dbReference type="EC" id="1.11.1.7" evidence="2"/>
<proteinExistence type="predicted"/>
<dbReference type="Proteomes" id="UP000189229">
    <property type="component" value="Unassembled WGS sequence"/>
</dbReference>
<dbReference type="AlphaFoldDB" id="A0A1V3XA35"/>
<sequence length="168" mass="18738">MAMVTESSNPITNTNRQKRGTAMSQMLRGSVAAAIYFDRAHSTRGHNVSMTTRPMEPTEYAEPQALLLQLLDPAIRANPYPVCAQLREHGPLQLPEANFVLFSSYHDCDEVLRHPSSSSDRSKSTIARRQAQNAPAPDPKSHPDSCFSIHPITPDCASWSVRPSLRRW</sequence>
<dbReference type="InterPro" id="IPR036396">
    <property type="entry name" value="Cyt_P450_sf"/>
</dbReference>
<dbReference type="GO" id="GO:0005506">
    <property type="term" value="F:iron ion binding"/>
    <property type="evidence" value="ECO:0007669"/>
    <property type="project" value="InterPro"/>
</dbReference>
<dbReference type="GO" id="GO:0016705">
    <property type="term" value="F:oxidoreductase activity, acting on paired donors, with incorporation or reduction of molecular oxygen"/>
    <property type="evidence" value="ECO:0007669"/>
    <property type="project" value="InterPro"/>
</dbReference>
<name>A0A1V3XA35_MYCKA</name>
<organism evidence="2 3">
    <name type="scientific">Mycobacterium kansasii</name>
    <dbReference type="NCBI Taxonomy" id="1768"/>
    <lineage>
        <taxon>Bacteria</taxon>
        <taxon>Bacillati</taxon>
        <taxon>Actinomycetota</taxon>
        <taxon>Actinomycetes</taxon>
        <taxon>Mycobacteriales</taxon>
        <taxon>Mycobacteriaceae</taxon>
        <taxon>Mycobacterium</taxon>
    </lineage>
</organism>
<protein>
    <submittedName>
        <fullName evidence="2">Cytochrome P450 domain protein</fullName>
        <ecNumber evidence="2">1.11.1.7</ecNumber>
    </submittedName>
</protein>
<evidence type="ECO:0000313" key="2">
    <source>
        <dbReference type="EMBL" id="OOK76065.1"/>
    </source>
</evidence>
<comment type="caution">
    <text evidence="2">The sequence shown here is derived from an EMBL/GenBank/DDBJ whole genome shotgun (WGS) entry which is preliminary data.</text>
</comment>
<dbReference type="EMBL" id="MVBM01000003">
    <property type="protein sequence ID" value="OOK76065.1"/>
    <property type="molecule type" value="Genomic_DNA"/>
</dbReference>
<keyword evidence="2" id="KW-0560">Oxidoreductase</keyword>
<feature type="compositionally biased region" description="Polar residues" evidence="1">
    <location>
        <begin position="1"/>
        <end position="15"/>
    </location>
</feature>
<feature type="region of interest" description="Disordered" evidence="1">
    <location>
        <begin position="113"/>
        <end position="147"/>
    </location>
</feature>
<dbReference type="Gene3D" id="1.10.630.10">
    <property type="entry name" value="Cytochrome P450"/>
    <property type="match status" value="1"/>
</dbReference>
<reference evidence="2 3" key="1">
    <citation type="submission" date="2017-02" db="EMBL/GenBank/DDBJ databases">
        <title>Complete genome sequences of Mycobacterium kansasii strains isolated from rhesus macaques.</title>
        <authorList>
            <person name="Panda A."/>
            <person name="Nagaraj S."/>
            <person name="Zhao X."/>
            <person name="Tettelin H."/>
            <person name="Detolla L.J."/>
        </authorList>
    </citation>
    <scope>NUCLEOTIDE SEQUENCE [LARGE SCALE GENOMIC DNA]</scope>
    <source>
        <strain evidence="2 3">11-3813</strain>
    </source>
</reference>
<evidence type="ECO:0000256" key="1">
    <source>
        <dbReference type="SAM" id="MobiDB-lite"/>
    </source>
</evidence>
<accession>A0A1V3XA35</accession>
<gene>
    <name evidence="2" type="primary">cyp119</name>
    <name evidence="2" type="ORF">BZL30_3631</name>
</gene>
<keyword evidence="2" id="KW-0575">Peroxidase</keyword>
<evidence type="ECO:0000313" key="3">
    <source>
        <dbReference type="Proteomes" id="UP000189229"/>
    </source>
</evidence>
<dbReference type="GO" id="GO:0004497">
    <property type="term" value="F:monooxygenase activity"/>
    <property type="evidence" value="ECO:0007669"/>
    <property type="project" value="InterPro"/>
</dbReference>
<dbReference type="GO" id="GO:0140825">
    <property type="term" value="F:lactoperoxidase activity"/>
    <property type="evidence" value="ECO:0007669"/>
    <property type="project" value="UniProtKB-EC"/>
</dbReference>
<dbReference type="GO" id="GO:0020037">
    <property type="term" value="F:heme binding"/>
    <property type="evidence" value="ECO:0007669"/>
    <property type="project" value="InterPro"/>
</dbReference>